<dbReference type="GO" id="GO:0008028">
    <property type="term" value="F:monocarboxylic acid transmembrane transporter activity"/>
    <property type="evidence" value="ECO:0007669"/>
    <property type="project" value="TreeGrafter"/>
</dbReference>
<feature type="region of interest" description="Disordered" evidence="2">
    <location>
        <begin position="208"/>
        <end position="237"/>
    </location>
</feature>
<protein>
    <submittedName>
        <fullName evidence="6 7">Monocarboxylate transporter 6-like</fullName>
    </submittedName>
</protein>
<dbReference type="InterPro" id="IPR036259">
    <property type="entry name" value="MFS_trans_sf"/>
</dbReference>
<keyword evidence="3" id="KW-0472">Membrane</keyword>
<evidence type="ECO:0000256" key="3">
    <source>
        <dbReference type="SAM" id="Phobius"/>
    </source>
</evidence>
<gene>
    <name evidence="6 7 8" type="primary">LOC110973915</name>
</gene>
<organism evidence="5 6">
    <name type="scientific">Acanthaster planci</name>
    <name type="common">Crown-of-thorns starfish</name>
    <dbReference type="NCBI Taxonomy" id="133434"/>
    <lineage>
        <taxon>Eukaryota</taxon>
        <taxon>Metazoa</taxon>
        <taxon>Echinodermata</taxon>
        <taxon>Eleutherozoa</taxon>
        <taxon>Asterozoa</taxon>
        <taxon>Asteroidea</taxon>
        <taxon>Valvatacea</taxon>
        <taxon>Valvatida</taxon>
        <taxon>Acanthasteridae</taxon>
        <taxon>Acanthaster</taxon>
    </lineage>
</organism>
<keyword evidence="3" id="KW-0812">Transmembrane</keyword>
<feature type="transmembrane region" description="Helical" evidence="3">
    <location>
        <begin position="173"/>
        <end position="192"/>
    </location>
</feature>
<dbReference type="OrthoDB" id="5667at2759"/>
<proteinExistence type="predicted"/>
<feature type="transmembrane region" description="Helical" evidence="3">
    <location>
        <begin position="139"/>
        <end position="161"/>
    </location>
</feature>
<keyword evidence="5" id="KW-1185">Reference proteome</keyword>
<dbReference type="InterPro" id="IPR020846">
    <property type="entry name" value="MFS_dom"/>
</dbReference>
<evidence type="ECO:0000259" key="4">
    <source>
        <dbReference type="PROSITE" id="PS50850"/>
    </source>
</evidence>
<dbReference type="PROSITE" id="PS50850">
    <property type="entry name" value="MFS"/>
    <property type="match status" value="1"/>
</dbReference>
<dbReference type="RefSeq" id="XP_022080824.1">
    <property type="nucleotide sequence ID" value="XM_022225132.1"/>
</dbReference>
<sequence length="454" mass="48382">MTPPSAVKAPPFDGGWGLVVAVAAHAVLVLAMGMYRCSGVFFTSWLHEFEASALSTGAIGSIIGSCAFFASPLAAFVCDRYGCRFAGILGGMVTVVGLFASCWVRTIYQMYVAGAITGCGTSFAVMTAVVVVNEYFKKYFAIANGFVMSGVGVGMVVQPLLLRLLLDGYGWRGALMILAGLSANLCVAGALFRPLKLQWGRTESKRGEDLELQRGEDEQTNATMLSSNEDNPRSVQDGDERAYRGCLSKVLSALGFDLLLKNSRFALYCIIQTEVNISYLAYIVFIVPRSESIDAEGASAASLVSIIGFGSLFGRLMSGCLINRKLTAEDVYVGSTLICFVGVLSAQLDTYAAFAVSAALVGLGTGLMKAAHNVLVRDFVGVTRFGRGLGMTDIFRGTGDLLGPIIAGQLYDVTGSYAAIFYVLAAILLLIPFQMVVLMPILKRLNRASCSCFD</sequence>
<feature type="transmembrane region" description="Helical" evidence="3">
    <location>
        <begin position="55"/>
        <end position="78"/>
    </location>
</feature>
<feature type="transmembrane region" description="Helical" evidence="3">
    <location>
        <begin position="110"/>
        <end position="132"/>
    </location>
</feature>
<feature type="transmembrane region" description="Helical" evidence="3">
    <location>
        <begin position="12"/>
        <end position="35"/>
    </location>
</feature>
<evidence type="ECO:0000313" key="7">
    <source>
        <dbReference type="RefSeq" id="XP_022080825.1"/>
    </source>
</evidence>
<dbReference type="OMA" id="WSSYGWY"/>
<dbReference type="KEGG" id="aplc:110973915"/>
<evidence type="ECO:0000313" key="5">
    <source>
        <dbReference type="Proteomes" id="UP000694845"/>
    </source>
</evidence>
<name>A0A8B7XJ48_ACAPL</name>
<feature type="transmembrane region" description="Helical" evidence="3">
    <location>
        <begin position="265"/>
        <end position="285"/>
    </location>
</feature>
<dbReference type="GeneID" id="110973915"/>
<dbReference type="RefSeq" id="XP_022080825.1">
    <property type="nucleotide sequence ID" value="XM_022225133.1"/>
</dbReference>
<feature type="domain" description="Major facilitator superfamily (MFS) profile" evidence="4">
    <location>
        <begin position="17"/>
        <end position="443"/>
    </location>
</feature>
<dbReference type="Gene3D" id="1.20.1250.20">
    <property type="entry name" value="MFS general substrate transporter like domains"/>
    <property type="match status" value="1"/>
</dbReference>
<dbReference type="InterPro" id="IPR011701">
    <property type="entry name" value="MFS"/>
</dbReference>
<feature type="transmembrane region" description="Helical" evidence="3">
    <location>
        <begin position="297"/>
        <end position="314"/>
    </location>
</feature>
<dbReference type="SUPFAM" id="SSF103473">
    <property type="entry name" value="MFS general substrate transporter"/>
    <property type="match status" value="1"/>
</dbReference>
<feature type="compositionally biased region" description="Polar residues" evidence="2">
    <location>
        <begin position="220"/>
        <end position="229"/>
    </location>
</feature>
<keyword evidence="3" id="KW-1133">Transmembrane helix</keyword>
<evidence type="ECO:0000256" key="1">
    <source>
        <dbReference type="ARBA" id="ARBA00004141"/>
    </source>
</evidence>
<dbReference type="GO" id="GO:0016020">
    <property type="term" value="C:membrane"/>
    <property type="evidence" value="ECO:0007669"/>
    <property type="project" value="UniProtKB-SubCell"/>
</dbReference>
<evidence type="ECO:0000313" key="8">
    <source>
        <dbReference type="RefSeq" id="XP_022080826.1"/>
    </source>
</evidence>
<dbReference type="AlphaFoldDB" id="A0A8B7XJ48"/>
<reference evidence="6 7" key="1">
    <citation type="submission" date="2025-04" db="UniProtKB">
        <authorList>
            <consortium name="RefSeq"/>
        </authorList>
    </citation>
    <scope>IDENTIFICATION</scope>
</reference>
<dbReference type="PANTHER" id="PTHR11360">
    <property type="entry name" value="MONOCARBOXYLATE TRANSPORTER"/>
    <property type="match status" value="1"/>
</dbReference>
<dbReference type="InterPro" id="IPR050327">
    <property type="entry name" value="Proton-linked_MCT"/>
</dbReference>
<dbReference type="RefSeq" id="XP_022080826.1">
    <property type="nucleotide sequence ID" value="XM_022225134.1"/>
</dbReference>
<feature type="compositionally biased region" description="Basic and acidic residues" evidence="2">
    <location>
        <begin position="208"/>
        <end position="217"/>
    </location>
</feature>
<dbReference type="Proteomes" id="UP000694845">
    <property type="component" value="Unplaced"/>
</dbReference>
<evidence type="ECO:0000256" key="2">
    <source>
        <dbReference type="SAM" id="MobiDB-lite"/>
    </source>
</evidence>
<accession>A0A8B7XJ48</accession>
<feature type="transmembrane region" description="Helical" evidence="3">
    <location>
        <begin position="417"/>
        <end position="439"/>
    </location>
</feature>
<comment type="subcellular location">
    <subcellularLocation>
        <location evidence="1">Membrane</location>
        <topology evidence="1">Multi-pass membrane protein</topology>
    </subcellularLocation>
</comment>
<feature type="transmembrane region" description="Helical" evidence="3">
    <location>
        <begin position="85"/>
        <end position="104"/>
    </location>
</feature>
<feature type="transmembrane region" description="Helical" evidence="3">
    <location>
        <begin position="326"/>
        <end position="345"/>
    </location>
</feature>
<dbReference type="PANTHER" id="PTHR11360:SF284">
    <property type="entry name" value="EG:103B4.3 PROTEIN-RELATED"/>
    <property type="match status" value="1"/>
</dbReference>
<evidence type="ECO:0000313" key="6">
    <source>
        <dbReference type="RefSeq" id="XP_022080824.1"/>
    </source>
</evidence>
<dbReference type="Pfam" id="PF07690">
    <property type="entry name" value="MFS_1"/>
    <property type="match status" value="1"/>
</dbReference>